<evidence type="ECO:0000259" key="5">
    <source>
        <dbReference type="PROSITE" id="PS50932"/>
    </source>
</evidence>
<accession>A0ABW2SPT3</accession>
<dbReference type="InterPro" id="IPR000843">
    <property type="entry name" value="HTH_LacI"/>
</dbReference>
<keyword evidence="2 6" id="KW-0238">DNA-binding</keyword>
<dbReference type="SMART" id="SM00354">
    <property type="entry name" value="HTH_LACI"/>
    <property type="match status" value="1"/>
</dbReference>
<dbReference type="Proteomes" id="UP001596527">
    <property type="component" value="Unassembled WGS sequence"/>
</dbReference>
<keyword evidence="7" id="KW-1185">Reference proteome</keyword>
<dbReference type="Pfam" id="PF13377">
    <property type="entry name" value="Peripla_BP_3"/>
    <property type="match status" value="1"/>
</dbReference>
<dbReference type="InterPro" id="IPR028082">
    <property type="entry name" value="Peripla_BP_I"/>
</dbReference>
<feature type="region of interest" description="Disordered" evidence="4">
    <location>
        <begin position="302"/>
        <end position="325"/>
    </location>
</feature>
<evidence type="ECO:0000313" key="7">
    <source>
        <dbReference type="Proteomes" id="UP001596527"/>
    </source>
</evidence>
<dbReference type="InterPro" id="IPR046335">
    <property type="entry name" value="LacI/GalR-like_sensor"/>
</dbReference>
<sequence length="325" mass="34982">MARLAGVSRQTVSLVVLGDPRVSDRSRRRVTEAMEALGYRPNLMARALASRRTAFLGIVLGGLANPFHADLAEELRRAGATVSFIPILTPVEEKATAERTAVEGLLEMGCAGLILVSPMMSREDVEQIASRVPTVLLTHARGPSDVDLVHSDDWGGEREVARHLVIGGWDPVIYLGYDRGVEGDSSSLRLAGYRSFMKEAGLPDRHESVSVRGDSVAETAAAIAQRWDRGFALACHNDLIALHALGTLSDRGLRPGEDFAVAGYDNTSVAGFPGIGLTSVDQDTAELARRAVELLDERINGRTEQRDVTTPVRLVPRRSTGAPGL</sequence>
<feature type="domain" description="HTH lacI-type" evidence="5">
    <location>
        <begin position="1"/>
        <end position="50"/>
    </location>
</feature>
<evidence type="ECO:0000256" key="2">
    <source>
        <dbReference type="ARBA" id="ARBA00023125"/>
    </source>
</evidence>
<evidence type="ECO:0000313" key="6">
    <source>
        <dbReference type="EMBL" id="MFC7581486.1"/>
    </source>
</evidence>
<evidence type="ECO:0000256" key="4">
    <source>
        <dbReference type="SAM" id="MobiDB-lite"/>
    </source>
</evidence>
<keyword evidence="3" id="KW-0804">Transcription</keyword>
<dbReference type="PROSITE" id="PS50932">
    <property type="entry name" value="HTH_LACI_2"/>
    <property type="match status" value="1"/>
</dbReference>
<name>A0ABW2SPT3_9ACTO</name>
<proteinExistence type="predicted"/>
<dbReference type="CDD" id="cd06267">
    <property type="entry name" value="PBP1_LacI_sugar_binding-like"/>
    <property type="match status" value="1"/>
</dbReference>
<keyword evidence="1" id="KW-0805">Transcription regulation</keyword>
<dbReference type="Gene3D" id="1.10.260.40">
    <property type="entry name" value="lambda repressor-like DNA-binding domains"/>
    <property type="match status" value="1"/>
</dbReference>
<dbReference type="CDD" id="cd01392">
    <property type="entry name" value="HTH_LacI"/>
    <property type="match status" value="1"/>
</dbReference>
<evidence type="ECO:0000256" key="3">
    <source>
        <dbReference type="ARBA" id="ARBA00023163"/>
    </source>
</evidence>
<dbReference type="RefSeq" id="WP_380974842.1">
    <property type="nucleotide sequence ID" value="NZ_JBHTEF010000001.1"/>
</dbReference>
<dbReference type="InterPro" id="IPR010982">
    <property type="entry name" value="Lambda_DNA-bd_dom_sf"/>
</dbReference>
<protein>
    <submittedName>
        <fullName evidence="6">LacI family DNA-binding transcriptional regulator</fullName>
    </submittedName>
</protein>
<evidence type="ECO:0000256" key="1">
    <source>
        <dbReference type="ARBA" id="ARBA00023015"/>
    </source>
</evidence>
<dbReference type="SUPFAM" id="SSF47413">
    <property type="entry name" value="lambda repressor-like DNA-binding domains"/>
    <property type="match status" value="1"/>
</dbReference>
<gene>
    <name evidence="6" type="ORF">ACFQWG_09805</name>
</gene>
<dbReference type="EMBL" id="JBHTEF010000001">
    <property type="protein sequence ID" value="MFC7581486.1"/>
    <property type="molecule type" value="Genomic_DNA"/>
</dbReference>
<dbReference type="SUPFAM" id="SSF53822">
    <property type="entry name" value="Periplasmic binding protein-like I"/>
    <property type="match status" value="1"/>
</dbReference>
<comment type="caution">
    <text evidence="6">The sequence shown here is derived from an EMBL/GenBank/DDBJ whole genome shotgun (WGS) entry which is preliminary data.</text>
</comment>
<dbReference type="PANTHER" id="PTHR30146">
    <property type="entry name" value="LACI-RELATED TRANSCRIPTIONAL REPRESSOR"/>
    <property type="match status" value="1"/>
</dbReference>
<dbReference type="Gene3D" id="3.40.50.2300">
    <property type="match status" value="2"/>
</dbReference>
<dbReference type="Pfam" id="PF00356">
    <property type="entry name" value="LacI"/>
    <property type="match status" value="1"/>
</dbReference>
<organism evidence="6 7">
    <name type="scientific">Schaalia naturae</name>
    <dbReference type="NCBI Taxonomy" id="635203"/>
    <lineage>
        <taxon>Bacteria</taxon>
        <taxon>Bacillati</taxon>
        <taxon>Actinomycetota</taxon>
        <taxon>Actinomycetes</taxon>
        <taxon>Actinomycetales</taxon>
        <taxon>Actinomycetaceae</taxon>
        <taxon>Schaalia</taxon>
    </lineage>
</organism>
<dbReference type="GO" id="GO:0003677">
    <property type="term" value="F:DNA binding"/>
    <property type="evidence" value="ECO:0007669"/>
    <property type="project" value="UniProtKB-KW"/>
</dbReference>
<dbReference type="PANTHER" id="PTHR30146:SF109">
    <property type="entry name" value="HTH-TYPE TRANSCRIPTIONAL REGULATOR GALS"/>
    <property type="match status" value="1"/>
</dbReference>
<reference evidence="7" key="1">
    <citation type="journal article" date="2019" name="Int. J. Syst. Evol. Microbiol.">
        <title>The Global Catalogue of Microorganisms (GCM) 10K type strain sequencing project: providing services to taxonomists for standard genome sequencing and annotation.</title>
        <authorList>
            <consortium name="The Broad Institute Genomics Platform"/>
            <consortium name="The Broad Institute Genome Sequencing Center for Infectious Disease"/>
            <person name="Wu L."/>
            <person name="Ma J."/>
        </authorList>
    </citation>
    <scope>NUCLEOTIDE SEQUENCE [LARGE SCALE GENOMIC DNA]</scope>
    <source>
        <strain evidence="7">CCUG 56698</strain>
    </source>
</reference>